<dbReference type="Gene3D" id="1.25.40.20">
    <property type="entry name" value="Ankyrin repeat-containing domain"/>
    <property type="match status" value="1"/>
</dbReference>
<dbReference type="PANTHER" id="PTHR24193">
    <property type="entry name" value="ANKYRIN REPEAT PROTEIN"/>
    <property type="match status" value="1"/>
</dbReference>
<keyword evidence="2" id="KW-0040">ANK repeat</keyword>
<evidence type="ECO:0000256" key="2">
    <source>
        <dbReference type="ARBA" id="ARBA00023043"/>
    </source>
</evidence>
<dbReference type="PANTHER" id="PTHR24193:SF121">
    <property type="entry name" value="ADA2A-CONTAINING COMPLEX COMPONENT 3, ISOFORM D"/>
    <property type="match status" value="1"/>
</dbReference>
<proteinExistence type="predicted"/>
<protein>
    <submittedName>
        <fullName evidence="3">Ankyrin repeat-containing domain protein</fullName>
    </submittedName>
</protein>
<dbReference type="InterPro" id="IPR036770">
    <property type="entry name" value="Ankyrin_rpt-contain_sf"/>
</dbReference>
<accession>A0ABR4L4L8</accession>
<keyword evidence="4" id="KW-1185">Reference proteome</keyword>
<dbReference type="EMBL" id="JBFXLR010000003">
    <property type="protein sequence ID" value="KAL2859504.1"/>
    <property type="molecule type" value="Genomic_DNA"/>
</dbReference>
<dbReference type="InterPro" id="IPR002110">
    <property type="entry name" value="Ankyrin_rpt"/>
</dbReference>
<evidence type="ECO:0000313" key="4">
    <source>
        <dbReference type="Proteomes" id="UP001610444"/>
    </source>
</evidence>
<sequence length="309" mass="34325">MPLVDPQKSKDEKEHDWMYVILMAAAYLGRIHDMKYLITLGLDVNRNHEAARVVVEHGADPHTVMRSNDSSNENAIHFTALGGHSSLIQFLVGHAGHPDVVRILLTYYIDVPEKRRQLEAALNCAADRGYNDVVEILRDPDSKYSHTAPLDSVPLAGAAIMGREDVVQALLSDPYVRGKECTIFRRALSARETTTVRTMTDSNPRMLEEYQIVYSETVVHTAIDSGKHIVVSLLLVLEDFPINNKRTEDDSYPTVLHRAVESQDTAIVQAVLEHPRLDINLCSGTDTGGQYECALGFSIKIKHASAGNI</sequence>
<name>A0ABR4L4L8_9EURO</name>
<keyword evidence="1" id="KW-0677">Repeat</keyword>
<dbReference type="Proteomes" id="UP001610444">
    <property type="component" value="Unassembled WGS sequence"/>
</dbReference>
<dbReference type="SUPFAM" id="SSF48403">
    <property type="entry name" value="Ankyrin repeat"/>
    <property type="match status" value="1"/>
</dbReference>
<dbReference type="SMART" id="SM00248">
    <property type="entry name" value="ANK"/>
    <property type="match status" value="4"/>
</dbReference>
<dbReference type="InterPro" id="IPR050663">
    <property type="entry name" value="Ankyrin-SOCS_Box"/>
</dbReference>
<organism evidence="3 4">
    <name type="scientific">Aspergillus pseudodeflectus</name>
    <dbReference type="NCBI Taxonomy" id="176178"/>
    <lineage>
        <taxon>Eukaryota</taxon>
        <taxon>Fungi</taxon>
        <taxon>Dikarya</taxon>
        <taxon>Ascomycota</taxon>
        <taxon>Pezizomycotina</taxon>
        <taxon>Eurotiomycetes</taxon>
        <taxon>Eurotiomycetidae</taxon>
        <taxon>Eurotiales</taxon>
        <taxon>Aspergillaceae</taxon>
        <taxon>Aspergillus</taxon>
        <taxon>Aspergillus subgen. Nidulantes</taxon>
    </lineage>
</organism>
<evidence type="ECO:0000256" key="1">
    <source>
        <dbReference type="ARBA" id="ARBA00022737"/>
    </source>
</evidence>
<reference evidence="3 4" key="1">
    <citation type="submission" date="2024-07" db="EMBL/GenBank/DDBJ databases">
        <title>Section-level genome sequencing and comparative genomics of Aspergillus sections Usti and Cavernicolus.</title>
        <authorList>
            <consortium name="Lawrence Berkeley National Laboratory"/>
            <person name="Nybo J.L."/>
            <person name="Vesth T.C."/>
            <person name="Theobald S."/>
            <person name="Frisvad J.C."/>
            <person name="Larsen T.O."/>
            <person name="Kjaerboelling I."/>
            <person name="Rothschild-Mancinelli K."/>
            <person name="Lyhne E.K."/>
            <person name="Kogle M.E."/>
            <person name="Barry K."/>
            <person name="Clum A."/>
            <person name="Na H."/>
            <person name="Ledsgaard L."/>
            <person name="Lin J."/>
            <person name="Lipzen A."/>
            <person name="Kuo A."/>
            <person name="Riley R."/>
            <person name="Mondo S."/>
            <person name="LaButti K."/>
            <person name="Haridas S."/>
            <person name="Pangalinan J."/>
            <person name="Salamov A.A."/>
            <person name="Simmons B.A."/>
            <person name="Magnuson J.K."/>
            <person name="Chen J."/>
            <person name="Drula E."/>
            <person name="Henrissat B."/>
            <person name="Wiebenga A."/>
            <person name="Lubbers R.J."/>
            <person name="Gomes A.C."/>
            <person name="Macurrencykelacurrency M.R."/>
            <person name="Stajich J."/>
            <person name="Grigoriev I.V."/>
            <person name="Mortensen U.H."/>
            <person name="De vries R.P."/>
            <person name="Baker S.E."/>
            <person name="Andersen M.R."/>
        </authorList>
    </citation>
    <scope>NUCLEOTIDE SEQUENCE [LARGE SCALE GENOMIC DNA]</scope>
    <source>
        <strain evidence="3 4">CBS 756.74</strain>
    </source>
</reference>
<dbReference type="GeneID" id="98159483"/>
<gene>
    <name evidence="3" type="ORF">BJX68DRAFT_261935</name>
</gene>
<comment type="caution">
    <text evidence="3">The sequence shown here is derived from an EMBL/GenBank/DDBJ whole genome shotgun (WGS) entry which is preliminary data.</text>
</comment>
<evidence type="ECO:0000313" key="3">
    <source>
        <dbReference type="EMBL" id="KAL2859504.1"/>
    </source>
</evidence>
<dbReference type="RefSeq" id="XP_070904438.1">
    <property type="nucleotide sequence ID" value="XM_071044319.1"/>
</dbReference>